<feature type="transmembrane region" description="Helical" evidence="6">
    <location>
        <begin position="597"/>
        <end position="621"/>
    </location>
</feature>
<protein>
    <submittedName>
        <fullName evidence="9">Putative sulfate transporter</fullName>
    </submittedName>
</protein>
<evidence type="ECO:0000313" key="9">
    <source>
        <dbReference type="EMBL" id="OIQ51782.1"/>
    </source>
</evidence>
<feature type="transmembrane region" description="Helical" evidence="6">
    <location>
        <begin position="399"/>
        <end position="419"/>
    </location>
</feature>
<name>A0A1J5MZD0_9BACT</name>
<keyword evidence="10" id="KW-1185">Reference proteome</keyword>
<comment type="subcellular location">
    <subcellularLocation>
        <location evidence="1">Membrane</location>
        <topology evidence="1">Multi-pass membrane protein</topology>
    </subcellularLocation>
</comment>
<evidence type="ECO:0000259" key="8">
    <source>
        <dbReference type="PROSITE" id="PS50801"/>
    </source>
</evidence>
<dbReference type="PROSITE" id="PS50042">
    <property type="entry name" value="CNMP_BINDING_3"/>
    <property type="match status" value="1"/>
</dbReference>
<accession>A0A1J5MZD0</accession>
<feature type="transmembrane region" description="Helical" evidence="6">
    <location>
        <begin position="289"/>
        <end position="311"/>
    </location>
</feature>
<evidence type="ECO:0000256" key="3">
    <source>
        <dbReference type="ARBA" id="ARBA00022989"/>
    </source>
</evidence>
<feature type="transmembrane region" description="Helical" evidence="6">
    <location>
        <begin position="533"/>
        <end position="551"/>
    </location>
</feature>
<feature type="transmembrane region" description="Helical" evidence="6">
    <location>
        <begin position="501"/>
        <end position="521"/>
    </location>
</feature>
<dbReference type="PROSITE" id="PS50801">
    <property type="entry name" value="STAS"/>
    <property type="match status" value="1"/>
</dbReference>
<feature type="transmembrane region" description="Helical" evidence="6">
    <location>
        <begin position="463"/>
        <end position="481"/>
    </location>
</feature>
<dbReference type="EMBL" id="LKAQ01000001">
    <property type="protein sequence ID" value="OIQ51782.1"/>
    <property type="molecule type" value="Genomic_DNA"/>
</dbReference>
<organism evidence="9 10">
    <name type="scientific">Pseudodesulfovibrio hydrargyri</name>
    <dbReference type="NCBI Taxonomy" id="2125990"/>
    <lineage>
        <taxon>Bacteria</taxon>
        <taxon>Pseudomonadati</taxon>
        <taxon>Thermodesulfobacteriota</taxon>
        <taxon>Desulfovibrionia</taxon>
        <taxon>Desulfovibrionales</taxon>
        <taxon>Desulfovibrionaceae</taxon>
    </lineage>
</organism>
<dbReference type="Pfam" id="PF00027">
    <property type="entry name" value="cNMP_binding"/>
    <property type="match status" value="1"/>
</dbReference>
<dbReference type="PANTHER" id="PTHR43310">
    <property type="entry name" value="SULFATE TRANSPORTER YBAR-RELATED"/>
    <property type="match status" value="1"/>
</dbReference>
<dbReference type="PRINTS" id="PR00103">
    <property type="entry name" value="CAMPKINASE"/>
</dbReference>
<feature type="transmembrane region" description="Helical" evidence="6">
    <location>
        <begin position="323"/>
        <end position="347"/>
    </location>
</feature>
<dbReference type="Gene3D" id="2.60.120.10">
    <property type="entry name" value="Jelly Rolls"/>
    <property type="match status" value="1"/>
</dbReference>
<dbReference type="CDD" id="cd00038">
    <property type="entry name" value="CAP_ED"/>
    <property type="match status" value="1"/>
</dbReference>
<feature type="region of interest" description="Disordered" evidence="5">
    <location>
        <begin position="37"/>
        <end position="95"/>
    </location>
</feature>
<gene>
    <name evidence="9" type="ORF">BerOc1_00240</name>
</gene>
<dbReference type="InterPro" id="IPR052706">
    <property type="entry name" value="Membrane-Transporter-like"/>
</dbReference>
<evidence type="ECO:0000256" key="2">
    <source>
        <dbReference type="ARBA" id="ARBA00022692"/>
    </source>
</evidence>
<evidence type="ECO:0000256" key="6">
    <source>
        <dbReference type="SAM" id="Phobius"/>
    </source>
</evidence>
<feature type="transmembrane region" description="Helical" evidence="6">
    <location>
        <begin position="197"/>
        <end position="217"/>
    </location>
</feature>
<dbReference type="SUPFAM" id="SSF51206">
    <property type="entry name" value="cAMP-binding domain-like"/>
    <property type="match status" value="1"/>
</dbReference>
<feature type="compositionally biased region" description="Basic and acidic residues" evidence="5">
    <location>
        <begin position="59"/>
        <end position="69"/>
    </location>
</feature>
<dbReference type="InterPro" id="IPR002645">
    <property type="entry name" value="STAS_dom"/>
</dbReference>
<dbReference type="OrthoDB" id="9771198at2"/>
<dbReference type="PROSITE" id="PS00889">
    <property type="entry name" value="CNMP_BINDING_2"/>
    <property type="match status" value="1"/>
</dbReference>
<keyword evidence="3 6" id="KW-1133">Transmembrane helix</keyword>
<dbReference type="Proteomes" id="UP000181901">
    <property type="component" value="Unassembled WGS sequence"/>
</dbReference>
<reference evidence="9 10" key="1">
    <citation type="submission" date="2015-09" db="EMBL/GenBank/DDBJ databases">
        <title>Genome of Desulfovibrio dechloracetivorans BerOc1, a mercury methylating strain isolated from highly hydrocarbons and metals contaminated coastal sediments.</title>
        <authorList>
            <person name="Goni Urriza M."/>
            <person name="Gassie C."/>
            <person name="Bouchez O."/>
            <person name="Klopp C."/>
            <person name="Ranchou-Peyruse A."/>
            <person name="Remy G."/>
        </authorList>
    </citation>
    <scope>NUCLEOTIDE SEQUENCE [LARGE SCALE GENOMIC DNA]</scope>
    <source>
        <strain evidence="9 10">BerOc1</strain>
    </source>
</reference>
<dbReference type="AlphaFoldDB" id="A0A1J5MZD0"/>
<feature type="transmembrane region" description="Helical" evidence="6">
    <location>
        <begin position="229"/>
        <end position="251"/>
    </location>
</feature>
<dbReference type="InterPro" id="IPR014710">
    <property type="entry name" value="RmlC-like_jellyroll"/>
</dbReference>
<dbReference type="InterPro" id="IPR011547">
    <property type="entry name" value="SLC26A/SulP_dom"/>
</dbReference>
<comment type="caution">
    <text evidence="9">The sequence shown here is derived from an EMBL/GenBank/DDBJ whole genome shotgun (WGS) entry which is preliminary data.</text>
</comment>
<feature type="domain" description="STAS" evidence="8">
    <location>
        <begin position="664"/>
        <end position="769"/>
    </location>
</feature>
<dbReference type="InterPro" id="IPR018488">
    <property type="entry name" value="cNMP-bd_CS"/>
</dbReference>
<dbReference type="SMART" id="SM00100">
    <property type="entry name" value="cNMP"/>
    <property type="match status" value="1"/>
</dbReference>
<evidence type="ECO:0000259" key="7">
    <source>
        <dbReference type="PROSITE" id="PS50042"/>
    </source>
</evidence>
<evidence type="ECO:0000256" key="4">
    <source>
        <dbReference type="ARBA" id="ARBA00023136"/>
    </source>
</evidence>
<dbReference type="Gene3D" id="3.30.750.24">
    <property type="entry name" value="STAS domain"/>
    <property type="match status" value="1"/>
</dbReference>
<feature type="transmembrane region" description="Helical" evidence="6">
    <location>
        <begin position="374"/>
        <end position="392"/>
    </location>
</feature>
<keyword evidence="2 6" id="KW-0812">Transmembrane</keyword>
<proteinExistence type="predicted"/>
<dbReference type="GO" id="GO:0016020">
    <property type="term" value="C:membrane"/>
    <property type="evidence" value="ECO:0007669"/>
    <property type="project" value="UniProtKB-SubCell"/>
</dbReference>
<dbReference type="InterPro" id="IPR018490">
    <property type="entry name" value="cNMP-bd_dom_sf"/>
</dbReference>
<feature type="domain" description="Cyclic nucleotide-binding" evidence="7">
    <location>
        <begin position="804"/>
        <end position="894"/>
    </location>
</feature>
<evidence type="ECO:0000256" key="5">
    <source>
        <dbReference type="SAM" id="MobiDB-lite"/>
    </source>
</evidence>
<feature type="transmembrane region" description="Helical" evidence="6">
    <location>
        <begin position="258"/>
        <end position="277"/>
    </location>
</feature>
<dbReference type="InterPro" id="IPR036513">
    <property type="entry name" value="STAS_dom_sf"/>
</dbReference>
<evidence type="ECO:0000256" key="1">
    <source>
        <dbReference type="ARBA" id="ARBA00004141"/>
    </source>
</evidence>
<sequence length="929" mass="100426">MAIFKCESCGYERVVPDGLTGKKARCPGCGRGVTIAAPEAAGNKTGNEAEDAAGIVPDDTPHDLDKEEPAGVPGDAAVAPEGEPLPDGGDGEPLRPIDLDGVELDLNLQGPEDVLCAACGHVQDPGHGVACAQCGATLRAVEEMPEVDESEIDVSDLAEPHEPQVWDADYKGGADGTSIEEDRDPDRWRLLRGGKTLNLYAGIVSGVLSLFFVYSLSLLAASQGGMHQYLPFMLGAALTGVIVGSIFFSFLSRIPFALVGPETVLTAVLFLFMGSMYRYMAETFAPELILPTLLAGLALAAFLTGLCLLVLGQFKLGEYVRYIPLQIIGGVIGGVGVFVLVGAFAWMGGLNLDWSNVYSLGLSVATNFNLDQDLYTMGPSVVFGLILFFAMFRSKNSLFLLALILAAVGAGNAAGVWATPPAIRDLAEPVAFPKGSLLVHLVEVLKSPLLFSDIQWAVIKSHGLYIGAMVALAVLTVMYRITRLELIRGRESDLSREYSSLGVTNMVSGLCCGMPVSLSFGRSAGSYASGGRGPLAGIVAGLICAVGLFYADFILPVIPRFVPEGLLVYAGLDLIRDWLLRTRSSFTSRSELWLLRLTFAATILLGLLEGIGFGVALALMVTVSRAGRGGAVRNVLSGSQHTSNVDRASAQRRVLKEFGDHIHIMRVQGFLFLGSMELLIRDIRRRLEDPDQLSLEYLVLDFRLTRGFASASSLGFAKLYKLAVQNRIQVVITSAPLELESHMASLGYAGDEEGQFKIFFDLDYALEWCENRVLDAEGMLEIRQKTLPELLVPIFPEPKYIPALMKVLKREAVQAGEAVFRQGDNSDAMYFVESGRLDVELELPDGRVIRLKKVGPGAVFGEMGIYTLSPRSATIRAAEKCVLYRMTLRKLDAIEARAPRLVTAVNRFLINLLSERLVDANARVRELML</sequence>
<keyword evidence="4 6" id="KW-0472">Membrane</keyword>
<feature type="compositionally biased region" description="Low complexity" evidence="5">
    <location>
        <begin position="70"/>
        <end position="87"/>
    </location>
</feature>
<dbReference type="Pfam" id="PF00916">
    <property type="entry name" value="Sulfate_transp"/>
    <property type="match status" value="1"/>
</dbReference>
<dbReference type="RefSeq" id="WP_071543900.1">
    <property type="nucleotide sequence ID" value="NZ_LKAQ01000001.1"/>
</dbReference>
<dbReference type="InterPro" id="IPR000595">
    <property type="entry name" value="cNMP-bd_dom"/>
</dbReference>
<evidence type="ECO:0000313" key="10">
    <source>
        <dbReference type="Proteomes" id="UP000181901"/>
    </source>
</evidence>
<dbReference type="PANTHER" id="PTHR43310:SF2">
    <property type="entry name" value="SLC26A_SULP TRANSPORTER DOMAIN-CONTAINING PROTEIN"/>
    <property type="match status" value="1"/>
</dbReference>